<dbReference type="Gene3D" id="3.40.30.10">
    <property type="entry name" value="Glutaredoxin"/>
    <property type="match status" value="1"/>
</dbReference>
<name>A0ABW1UKQ2_9LACO</name>
<comment type="function">
    <text evidence="1">Electron transport system for the ribonucleotide reductase system NrdEF.</text>
</comment>
<dbReference type="PROSITE" id="PS51354">
    <property type="entry name" value="GLUTAREDOXIN_2"/>
    <property type="match status" value="1"/>
</dbReference>
<dbReference type="NCBIfam" id="TIGR02194">
    <property type="entry name" value="GlrX_NrdH"/>
    <property type="match status" value="1"/>
</dbReference>
<dbReference type="EMBL" id="JBHSSM010000008">
    <property type="protein sequence ID" value="MFC6314522.1"/>
    <property type="molecule type" value="Genomic_DNA"/>
</dbReference>
<dbReference type="PANTHER" id="PTHR34386:SF1">
    <property type="entry name" value="GLUTAREDOXIN-LIKE PROTEIN NRDH"/>
    <property type="match status" value="1"/>
</dbReference>
<organism evidence="9 10">
    <name type="scientific">Lapidilactobacillus achengensis</name>
    <dbReference type="NCBI Taxonomy" id="2486000"/>
    <lineage>
        <taxon>Bacteria</taxon>
        <taxon>Bacillati</taxon>
        <taxon>Bacillota</taxon>
        <taxon>Bacilli</taxon>
        <taxon>Lactobacillales</taxon>
        <taxon>Lactobacillaceae</taxon>
        <taxon>Lapidilactobacillus</taxon>
    </lineage>
</organism>
<dbReference type="CDD" id="cd02976">
    <property type="entry name" value="NrdH"/>
    <property type="match status" value="1"/>
</dbReference>
<reference evidence="10" key="1">
    <citation type="journal article" date="2019" name="Int. J. Syst. Evol. Microbiol.">
        <title>The Global Catalogue of Microorganisms (GCM) 10K type strain sequencing project: providing services to taxonomists for standard genome sequencing and annotation.</title>
        <authorList>
            <consortium name="The Broad Institute Genomics Platform"/>
            <consortium name="The Broad Institute Genome Sequencing Center for Infectious Disease"/>
            <person name="Wu L."/>
            <person name="Ma J."/>
        </authorList>
    </citation>
    <scope>NUCLEOTIDE SEQUENCE [LARGE SCALE GENOMIC DNA]</scope>
    <source>
        <strain evidence="10">CCM 8897</strain>
    </source>
</reference>
<feature type="domain" description="Glutaredoxin" evidence="8">
    <location>
        <begin position="7"/>
        <end position="58"/>
    </location>
</feature>
<dbReference type="Proteomes" id="UP001596310">
    <property type="component" value="Unassembled WGS sequence"/>
</dbReference>
<dbReference type="InterPro" id="IPR002109">
    <property type="entry name" value="Glutaredoxin"/>
</dbReference>
<evidence type="ECO:0000256" key="1">
    <source>
        <dbReference type="ARBA" id="ARBA00002292"/>
    </source>
</evidence>
<protein>
    <recommendedName>
        <fullName evidence="3">Glutaredoxin-like protein NrdH</fullName>
    </recommendedName>
</protein>
<keyword evidence="10" id="KW-1185">Reference proteome</keyword>
<dbReference type="InterPro" id="IPR051548">
    <property type="entry name" value="Grx-like_ET"/>
</dbReference>
<keyword evidence="6" id="KW-1015">Disulfide bond</keyword>
<gene>
    <name evidence="9" type="primary">nrdH</name>
    <name evidence="9" type="ORF">ACFQHW_02945</name>
</gene>
<keyword evidence="4" id="KW-0813">Transport</keyword>
<evidence type="ECO:0000313" key="10">
    <source>
        <dbReference type="Proteomes" id="UP001596310"/>
    </source>
</evidence>
<accession>A0ABW1UKQ2</accession>
<evidence type="ECO:0000256" key="5">
    <source>
        <dbReference type="ARBA" id="ARBA00022982"/>
    </source>
</evidence>
<evidence type="ECO:0000256" key="4">
    <source>
        <dbReference type="ARBA" id="ARBA00022448"/>
    </source>
</evidence>
<dbReference type="SUPFAM" id="SSF52833">
    <property type="entry name" value="Thioredoxin-like"/>
    <property type="match status" value="1"/>
</dbReference>
<evidence type="ECO:0000259" key="8">
    <source>
        <dbReference type="Pfam" id="PF00462"/>
    </source>
</evidence>
<evidence type="ECO:0000256" key="3">
    <source>
        <dbReference type="ARBA" id="ARBA00017945"/>
    </source>
</evidence>
<sequence length="79" mass="9050">MNKQKTILYTRDGCMQCKMTKRYLSEHQVDFQEINISENPASAAYLREKGFASVPLVFRQDQDAPIVGFRPEALQKLVG</sequence>
<dbReference type="PANTHER" id="PTHR34386">
    <property type="entry name" value="GLUTAREDOXIN"/>
    <property type="match status" value="1"/>
</dbReference>
<evidence type="ECO:0000313" key="9">
    <source>
        <dbReference type="EMBL" id="MFC6314522.1"/>
    </source>
</evidence>
<dbReference type="InterPro" id="IPR036249">
    <property type="entry name" value="Thioredoxin-like_sf"/>
</dbReference>
<keyword evidence="7" id="KW-0676">Redox-active center</keyword>
<proteinExistence type="inferred from homology"/>
<dbReference type="InterPro" id="IPR011909">
    <property type="entry name" value="GlrX_NrdH"/>
</dbReference>
<comment type="similarity">
    <text evidence="2">Belongs to the glutaredoxin family.</text>
</comment>
<dbReference type="Pfam" id="PF00462">
    <property type="entry name" value="Glutaredoxin"/>
    <property type="match status" value="1"/>
</dbReference>
<evidence type="ECO:0000256" key="7">
    <source>
        <dbReference type="ARBA" id="ARBA00023284"/>
    </source>
</evidence>
<dbReference type="RefSeq" id="WP_125600507.1">
    <property type="nucleotide sequence ID" value="NZ_JBHSSM010000008.1"/>
</dbReference>
<evidence type="ECO:0000256" key="6">
    <source>
        <dbReference type="ARBA" id="ARBA00023157"/>
    </source>
</evidence>
<comment type="caution">
    <text evidence="9">The sequence shown here is derived from an EMBL/GenBank/DDBJ whole genome shotgun (WGS) entry which is preliminary data.</text>
</comment>
<keyword evidence="5" id="KW-0249">Electron transport</keyword>
<evidence type="ECO:0000256" key="2">
    <source>
        <dbReference type="ARBA" id="ARBA00007787"/>
    </source>
</evidence>